<accession>A0ABQ9BFN1</accession>
<comment type="caution">
    <text evidence="1">The sequence shown here is derived from an EMBL/GenBank/DDBJ whole genome shotgun (WGS) entry which is preliminary data.</text>
</comment>
<organism evidence="1 2">
    <name type="scientific">Salix suchowensis</name>
    <dbReference type="NCBI Taxonomy" id="1278906"/>
    <lineage>
        <taxon>Eukaryota</taxon>
        <taxon>Viridiplantae</taxon>
        <taxon>Streptophyta</taxon>
        <taxon>Embryophyta</taxon>
        <taxon>Tracheophyta</taxon>
        <taxon>Spermatophyta</taxon>
        <taxon>Magnoliopsida</taxon>
        <taxon>eudicotyledons</taxon>
        <taxon>Gunneridae</taxon>
        <taxon>Pentapetalae</taxon>
        <taxon>rosids</taxon>
        <taxon>fabids</taxon>
        <taxon>Malpighiales</taxon>
        <taxon>Salicaceae</taxon>
        <taxon>Saliceae</taxon>
        <taxon>Salix</taxon>
    </lineage>
</organism>
<protein>
    <submittedName>
        <fullName evidence="1">Uncharacterized protein</fullName>
    </submittedName>
</protein>
<sequence>MPQKYSFRRIWKLQVMLYINDSSTTFIKMEIKCMIQERNLFSYQLLNSSLYHPQICAFISHKVEITKQLSKERRGYHTECWIMLGFPTRYEMTDNLFSWKKNAEGKLKRKEDLLLL</sequence>
<reference evidence="1" key="1">
    <citation type="submission" date="2022-10" db="EMBL/GenBank/DDBJ databases">
        <authorList>
            <person name="Hyden B.L."/>
            <person name="Feng K."/>
            <person name="Yates T."/>
            <person name="Jawdy S."/>
            <person name="Smart L.B."/>
            <person name="Muchero W."/>
        </authorList>
    </citation>
    <scope>NUCLEOTIDE SEQUENCE</scope>
    <source>
        <tissue evidence="1">Shoot tip</tissue>
    </source>
</reference>
<proteinExistence type="predicted"/>
<dbReference type="EMBL" id="JAPFFI010000009">
    <property type="protein sequence ID" value="KAJ6383092.1"/>
    <property type="molecule type" value="Genomic_DNA"/>
</dbReference>
<evidence type="ECO:0000313" key="2">
    <source>
        <dbReference type="Proteomes" id="UP001141253"/>
    </source>
</evidence>
<dbReference type="Proteomes" id="UP001141253">
    <property type="component" value="Chromosome 6"/>
</dbReference>
<keyword evidence="2" id="KW-1185">Reference proteome</keyword>
<gene>
    <name evidence="1" type="ORF">OIU77_031505</name>
</gene>
<reference evidence="1" key="2">
    <citation type="journal article" date="2023" name="Int. J. Mol. Sci.">
        <title>De Novo Assembly and Annotation of 11 Diverse Shrub Willow (Salix) Genomes Reveals Novel Gene Organization in Sex-Linked Regions.</title>
        <authorList>
            <person name="Hyden B."/>
            <person name="Feng K."/>
            <person name="Yates T.B."/>
            <person name="Jawdy S."/>
            <person name="Cereghino C."/>
            <person name="Smart L.B."/>
            <person name="Muchero W."/>
        </authorList>
    </citation>
    <scope>NUCLEOTIDE SEQUENCE</scope>
    <source>
        <tissue evidence="1">Shoot tip</tissue>
    </source>
</reference>
<name>A0ABQ9BFN1_9ROSI</name>
<evidence type="ECO:0000313" key="1">
    <source>
        <dbReference type="EMBL" id="KAJ6383092.1"/>
    </source>
</evidence>